<evidence type="ECO:0000313" key="1">
    <source>
        <dbReference type="EMBL" id="TDS12444.1"/>
    </source>
</evidence>
<dbReference type="EMBL" id="SNZV01000006">
    <property type="protein sequence ID" value="TDS12444.1"/>
    <property type="molecule type" value="Genomic_DNA"/>
</dbReference>
<name>A0A4R7CZ45_9SPHI</name>
<accession>A0A4R7CZ45</accession>
<sequence>MFHIFTMGFARVGAVASNLMHKKTPSCKVARKVFLDLVSLGSLERITNS</sequence>
<organism evidence="1 2">
    <name type="scientific">Sphingobacterium paludis</name>
    <dbReference type="NCBI Taxonomy" id="1476465"/>
    <lineage>
        <taxon>Bacteria</taxon>
        <taxon>Pseudomonadati</taxon>
        <taxon>Bacteroidota</taxon>
        <taxon>Sphingobacteriia</taxon>
        <taxon>Sphingobacteriales</taxon>
        <taxon>Sphingobacteriaceae</taxon>
        <taxon>Sphingobacterium</taxon>
    </lineage>
</organism>
<keyword evidence="2" id="KW-1185">Reference proteome</keyword>
<dbReference type="AlphaFoldDB" id="A0A4R7CZ45"/>
<protein>
    <submittedName>
        <fullName evidence="1">Uncharacterized protein</fullName>
    </submittedName>
</protein>
<dbReference type="Proteomes" id="UP000294752">
    <property type="component" value="Unassembled WGS sequence"/>
</dbReference>
<proteinExistence type="predicted"/>
<comment type="caution">
    <text evidence="1">The sequence shown here is derived from an EMBL/GenBank/DDBJ whole genome shotgun (WGS) entry which is preliminary data.</text>
</comment>
<gene>
    <name evidence="1" type="ORF">B0I21_106302</name>
</gene>
<reference evidence="1 2" key="1">
    <citation type="submission" date="2019-03" db="EMBL/GenBank/DDBJ databases">
        <title>Genomic Encyclopedia of Type Strains, Phase III (KMG-III): the genomes of soil and plant-associated and newly described type strains.</title>
        <authorList>
            <person name="Whitman W."/>
        </authorList>
    </citation>
    <scope>NUCLEOTIDE SEQUENCE [LARGE SCALE GENOMIC DNA]</scope>
    <source>
        <strain evidence="1 2">CGMCC 1.12801</strain>
    </source>
</reference>
<evidence type="ECO:0000313" key="2">
    <source>
        <dbReference type="Proteomes" id="UP000294752"/>
    </source>
</evidence>